<dbReference type="AlphaFoldDB" id="A0AA96LIX8"/>
<dbReference type="RefSeq" id="WP_314796029.1">
    <property type="nucleotide sequence ID" value="NZ_CP130319.1"/>
</dbReference>
<accession>A0AA96LIX8</accession>
<dbReference type="Proteomes" id="UP001304650">
    <property type="component" value="Chromosome"/>
</dbReference>
<sequence>MKRYVSGGQLRLVGKAWEIKLQLHQLIHQHGKTTTLSDYLQRSVQSPQLRTQGVASGAHLVPFPVK</sequence>
<evidence type="ECO:0000313" key="2">
    <source>
        <dbReference type="Proteomes" id="UP001304650"/>
    </source>
</evidence>
<evidence type="ECO:0000313" key="1">
    <source>
        <dbReference type="EMBL" id="WNR42525.1"/>
    </source>
</evidence>
<dbReference type="EMBL" id="CP130319">
    <property type="protein sequence ID" value="WNR42525.1"/>
    <property type="molecule type" value="Genomic_DNA"/>
</dbReference>
<reference evidence="1" key="1">
    <citation type="submission" date="2022-02" db="EMBL/GenBank/DDBJ databases">
        <title>Paenibacillus sp. MBLB1832 Whole Genome Shotgun Sequencing.</title>
        <authorList>
            <person name="Hwang C.Y."/>
            <person name="Cho E.-S."/>
            <person name="Seo M.-J."/>
        </authorList>
    </citation>
    <scope>NUCLEOTIDE SEQUENCE</scope>
    <source>
        <strain evidence="1">MBLB1832</strain>
    </source>
</reference>
<organism evidence="1 2">
    <name type="scientific">Paenibacillus roseopurpureus</name>
    <dbReference type="NCBI Taxonomy" id="2918901"/>
    <lineage>
        <taxon>Bacteria</taxon>
        <taxon>Bacillati</taxon>
        <taxon>Bacillota</taxon>
        <taxon>Bacilli</taxon>
        <taxon>Bacillales</taxon>
        <taxon>Paenibacillaceae</taxon>
        <taxon>Paenibacillus</taxon>
    </lineage>
</organism>
<protein>
    <submittedName>
        <fullName evidence="1">Z-ring formation inhibitor MciZ</fullName>
    </submittedName>
</protein>
<name>A0AA96LIX8_9BACL</name>
<keyword evidence="2" id="KW-1185">Reference proteome</keyword>
<gene>
    <name evidence="1" type="primary">mciZ</name>
    <name evidence="1" type="ORF">MJB10_15480</name>
</gene>
<dbReference type="Pfam" id="PF13072">
    <property type="entry name" value="MciZ"/>
    <property type="match status" value="1"/>
</dbReference>
<proteinExistence type="predicted"/>
<dbReference type="KEGG" id="proo:MJB10_15480"/>
<dbReference type="InterPro" id="IPR025177">
    <property type="entry name" value="MciZ"/>
</dbReference>